<evidence type="ECO:0000313" key="9">
    <source>
        <dbReference type="Proteomes" id="UP001147700"/>
    </source>
</evidence>
<sequence>MEVQTCSDHTAGNQSHQSDTVRPMDRVLRDQWLEQADETLSSNGRRAGPARTAIVELFAREGQCLLSAHDILERLPTASPSSVYRTLEELYGLKLLSRFIDHDGVARYEIAHPRHHHHHFIDEATGSPTPFTDEGLEQAINDVARRLGVTLSGHDVVIRGHKVVNGTES</sequence>
<evidence type="ECO:0000256" key="7">
    <source>
        <dbReference type="SAM" id="MobiDB-lite"/>
    </source>
</evidence>
<comment type="similarity">
    <text evidence="1">Belongs to the Fur family.</text>
</comment>
<evidence type="ECO:0000256" key="4">
    <source>
        <dbReference type="ARBA" id="ARBA00023015"/>
    </source>
</evidence>
<dbReference type="InterPro" id="IPR043135">
    <property type="entry name" value="Fur_C"/>
</dbReference>
<dbReference type="SUPFAM" id="SSF46785">
    <property type="entry name" value="Winged helix' DNA-binding domain"/>
    <property type="match status" value="1"/>
</dbReference>
<keyword evidence="5" id="KW-0238">DNA-binding</keyword>
<evidence type="ECO:0000256" key="5">
    <source>
        <dbReference type="ARBA" id="ARBA00023125"/>
    </source>
</evidence>
<evidence type="ECO:0000256" key="6">
    <source>
        <dbReference type="ARBA" id="ARBA00023163"/>
    </source>
</evidence>
<keyword evidence="3" id="KW-0862">Zinc</keyword>
<organism evidence="8 9">
    <name type="scientific">Solirubrobacter deserti</name>
    <dbReference type="NCBI Taxonomy" id="2282478"/>
    <lineage>
        <taxon>Bacteria</taxon>
        <taxon>Bacillati</taxon>
        <taxon>Actinomycetota</taxon>
        <taxon>Thermoleophilia</taxon>
        <taxon>Solirubrobacterales</taxon>
        <taxon>Solirubrobacteraceae</taxon>
        <taxon>Solirubrobacter</taxon>
    </lineage>
</organism>
<feature type="compositionally biased region" description="Polar residues" evidence="7">
    <location>
        <begin position="1"/>
        <end position="20"/>
    </location>
</feature>
<dbReference type="PANTHER" id="PTHR33202">
    <property type="entry name" value="ZINC UPTAKE REGULATION PROTEIN"/>
    <property type="match status" value="1"/>
</dbReference>
<evidence type="ECO:0000256" key="1">
    <source>
        <dbReference type="ARBA" id="ARBA00007957"/>
    </source>
</evidence>
<dbReference type="InterPro" id="IPR036388">
    <property type="entry name" value="WH-like_DNA-bd_sf"/>
</dbReference>
<evidence type="ECO:0000256" key="2">
    <source>
        <dbReference type="ARBA" id="ARBA00022491"/>
    </source>
</evidence>
<dbReference type="EMBL" id="JAPCID010000038">
    <property type="protein sequence ID" value="MDA0140356.1"/>
    <property type="molecule type" value="Genomic_DNA"/>
</dbReference>
<dbReference type="InterPro" id="IPR036390">
    <property type="entry name" value="WH_DNA-bd_sf"/>
</dbReference>
<evidence type="ECO:0000313" key="8">
    <source>
        <dbReference type="EMBL" id="MDA0140356.1"/>
    </source>
</evidence>
<keyword evidence="9" id="KW-1185">Reference proteome</keyword>
<keyword evidence="6" id="KW-0804">Transcription</keyword>
<dbReference type="InterPro" id="IPR002481">
    <property type="entry name" value="FUR"/>
</dbReference>
<dbReference type="Pfam" id="PF01475">
    <property type="entry name" value="FUR"/>
    <property type="match status" value="1"/>
</dbReference>
<protein>
    <submittedName>
        <fullName evidence="8">Transcriptional repressor</fullName>
    </submittedName>
</protein>
<dbReference type="RefSeq" id="WP_270006624.1">
    <property type="nucleotide sequence ID" value="NZ_JAPCID010000038.1"/>
</dbReference>
<proteinExistence type="inferred from homology"/>
<dbReference type="Gene3D" id="1.10.10.10">
    <property type="entry name" value="Winged helix-like DNA-binding domain superfamily/Winged helix DNA-binding domain"/>
    <property type="match status" value="1"/>
</dbReference>
<keyword evidence="4" id="KW-0805">Transcription regulation</keyword>
<feature type="region of interest" description="Disordered" evidence="7">
    <location>
        <begin position="1"/>
        <end position="23"/>
    </location>
</feature>
<keyword evidence="2" id="KW-0678">Repressor</keyword>
<name>A0ABT4RPB0_9ACTN</name>
<evidence type="ECO:0000256" key="3">
    <source>
        <dbReference type="ARBA" id="ARBA00022833"/>
    </source>
</evidence>
<reference evidence="8" key="1">
    <citation type="submission" date="2022-10" db="EMBL/GenBank/DDBJ databases">
        <title>The WGS of Solirubrobacter sp. CPCC 204708.</title>
        <authorList>
            <person name="Jiang Z."/>
        </authorList>
    </citation>
    <scope>NUCLEOTIDE SEQUENCE</scope>
    <source>
        <strain evidence="8">CPCC 204708</strain>
    </source>
</reference>
<dbReference type="Gene3D" id="3.30.1490.190">
    <property type="match status" value="1"/>
</dbReference>
<accession>A0ABT4RPB0</accession>
<comment type="caution">
    <text evidence="8">The sequence shown here is derived from an EMBL/GenBank/DDBJ whole genome shotgun (WGS) entry which is preliminary data.</text>
</comment>
<dbReference type="Proteomes" id="UP001147700">
    <property type="component" value="Unassembled WGS sequence"/>
</dbReference>
<gene>
    <name evidence="8" type="ORF">OJ962_22855</name>
</gene>
<dbReference type="PANTHER" id="PTHR33202:SF7">
    <property type="entry name" value="FERRIC UPTAKE REGULATION PROTEIN"/>
    <property type="match status" value="1"/>
</dbReference>